<dbReference type="InterPro" id="IPR019500">
    <property type="entry name" value="Pep_S46"/>
</dbReference>
<dbReference type="GO" id="GO:0008239">
    <property type="term" value="F:dipeptidyl-peptidase activity"/>
    <property type="evidence" value="ECO:0007669"/>
    <property type="project" value="UniProtKB-UniRule"/>
</dbReference>
<protein>
    <recommendedName>
        <fullName evidence="6">Dipeptidyl-peptidase</fullName>
        <ecNumber evidence="6">3.4.14.-</ecNumber>
    </recommendedName>
</protein>
<dbReference type="AlphaFoldDB" id="D5HAS3"/>
<dbReference type="InterPro" id="IPR009003">
    <property type="entry name" value="Peptidase_S1_PA"/>
</dbReference>
<dbReference type="GO" id="GO:0070009">
    <property type="term" value="F:serine-type aminopeptidase activity"/>
    <property type="evidence" value="ECO:0007669"/>
    <property type="project" value="UniProtKB-UniRule"/>
</dbReference>
<comment type="function">
    <text evidence="6">Catalyzes the removal of dipeptides from the N-terminus of oligopeptides.</text>
</comment>
<reference evidence="10" key="2">
    <citation type="submission" date="2010-04" db="EMBL/GenBank/DDBJ databases">
        <title>Genome sequence of Salinibacter ruber M8.</title>
        <authorList>
            <consortium name="Genoscope"/>
        </authorList>
    </citation>
    <scope>NUCLEOTIDE SEQUENCE [LARGE SCALE GENOMIC DNA]</scope>
    <source>
        <strain evidence="10">M8</strain>
    </source>
</reference>
<dbReference type="HOGENOM" id="CLU_013776_0_0_10"/>
<name>D5HAS3_SALRM</name>
<evidence type="ECO:0000256" key="8">
    <source>
        <dbReference type="SAM" id="MobiDB-lite"/>
    </source>
</evidence>
<evidence type="ECO:0000256" key="2">
    <source>
        <dbReference type="ARBA" id="ARBA00022438"/>
    </source>
</evidence>
<dbReference type="EMBL" id="FP565814">
    <property type="protein sequence ID" value="CBH25128.1"/>
    <property type="molecule type" value="Genomic_DNA"/>
</dbReference>
<dbReference type="Proteomes" id="UP000000933">
    <property type="component" value="Chromosome"/>
</dbReference>
<proteinExistence type="inferred from homology"/>
<dbReference type="PANTHER" id="PTHR38469:SF1">
    <property type="entry name" value="PERIPLASMIC PEPTIDASE SUBFAMILY S1B"/>
    <property type="match status" value="1"/>
</dbReference>
<feature type="compositionally biased region" description="Polar residues" evidence="8">
    <location>
        <begin position="443"/>
        <end position="463"/>
    </location>
</feature>
<keyword evidence="3 6" id="KW-0645">Protease</keyword>
<dbReference type="SUPFAM" id="SSF50494">
    <property type="entry name" value="Trypsin-like serine proteases"/>
    <property type="match status" value="1"/>
</dbReference>
<evidence type="ECO:0000313" key="9">
    <source>
        <dbReference type="EMBL" id="CBH25128.1"/>
    </source>
</evidence>
<evidence type="ECO:0000256" key="7">
    <source>
        <dbReference type="SAM" id="Coils"/>
    </source>
</evidence>
<evidence type="ECO:0000313" key="10">
    <source>
        <dbReference type="Proteomes" id="UP000000933"/>
    </source>
</evidence>
<dbReference type="GO" id="GO:0006508">
    <property type="term" value="P:proteolysis"/>
    <property type="evidence" value="ECO:0007669"/>
    <property type="project" value="UniProtKB-KW"/>
</dbReference>
<feature type="region of interest" description="Disordered" evidence="8">
    <location>
        <begin position="437"/>
        <end position="463"/>
    </location>
</feature>
<evidence type="ECO:0000256" key="3">
    <source>
        <dbReference type="ARBA" id="ARBA00022670"/>
    </source>
</evidence>
<keyword evidence="4" id="KW-0732">Signal</keyword>
<feature type="region of interest" description="Disordered" evidence="8">
    <location>
        <begin position="565"/>
        <end position="584"/>
    </location>
</feature>
<dbReference type="PANTHER" id="PTHR38469">
    <property type="entry name" value="PERIPLASMIC PEPTIDASE SUBFAMILY S1B"/>
    <property type="match status" value="1"/>
</dbReference>
<organism evidence="9 10">
    <name type="scientific">Salinibacter ruber (strain M8)</name>
    <dbReference type="NCBI Taxonomy" id="761659"/>
    <lineage>
        <taxon>Bacteria</taxon>
        <taxon>Pseudomonadati</taxon>
        <taxon>Rhodothermota</taxon>
        <taxon>Rhodothermia</taxon>
        <taxon>Rhodothermales</taxon>
        <taxon>Salinibacteraceae</taxon>
        <taxon>Salinibacter</taxon>
    </lineage>
</organism>
<dbReference type="KEGG" id="srm:SRM_02207"/>
<evidence type="ECO:0000256" key="1">
    <source>
        <dbReference type="ARBA" id="ARBA00010491"/>
    </source>
</evidence>
<evidence type="ECO:0000256" key="4">
    <source>
        <dbReference type="ARBA" id="ARBA00022729"/>
    </source>
</evidence>
<accession>D5HAS3</accession>
<comment type="similarity">
    <text evidence="1 6">Belongs to the peptidase S46 family.</text>
</comment>
<evidence type="ECO:0000256" key="5">
    <source>
        <dbReference type="ARBA" id="ARBA00022801"/>
    </source>
</evidence>
<gene>
    <name evidence="9" type="ordered locus">SRM_02207</name>
</gene>
<evidence type="ECO:0000256" key="6">
    <source>
        <dbReference type="RuleBase" id="RU366067"/>
    </source>
</evidence>
<keyword evidence="7" id="KW-0175">Coiled coil</keyword>
<dbReference type="GO" id="GO:0043171">
    <property type="term" value="P:peptide catabolic process"/>
    <property type="evidence" value="ECO:0007669"/>
    <property type="project" value="UniProtKB-UniRule"/>
</dbReference>
<keyword evidence="5 6" id="KW-0378">Hydrolase</keyword>
<sequence>MDPRWCRAVRMPCPIHLPCLLLIPHWFMTLRGSALIIGVASLLWGGLGMGPEAQAQDRGAPRFGPAAPGDTVVAEASDAGRIWSLVSPPADRLARRYGMEVDSAWAAHLRRSVLRLPGCTGALVSADGLALTTARCVGRHLNAQGDTAVVAARPADERAVPALHADRLVRTSDVTAAVRTARQDTAKAAAISAVQGRLQAEAEAGRHVEVAADGEGAYTAYTYRRYEDVRVALLPDRRISAFGGTDAALTYPRSAFDVALLRIYTSEGQPLAPNHFFDPSGQGARPGDAVFSAGLPTAPHRAESAAQLATRRDLVLPARRDRLETRAQALRARLDTAEASPPQRSALRDAERALKQTRARLEALRNEYVRARLAQRDERLRRALRRDPALQRRFGGVLDSLAAIQNTKRTLGAGYRAFGAAEGGPHGSSTYRRLLREERQESPTRTASSHASMTAADSLQSSSGPVETALLAARLEALRRHLRPDTAAVGRLLGGQSPAERAASVVDQLASASGDGTDAVPTDGPAADVAAVVGARARSFHEQWRGLTRAERRLTRRLADARRAARSAPVLTDGTAPRLTDGRVRGYPYNGTTAPPFTTVFGLYEQNRAFGGETLWALPERWHKAGERMDRSTPLTLVASVDGAVSNDGAPLLNQSLELVGVAAGPNIQGVAGAYLFLPERMRTVGTDVRGLREALTAVYGADALVDELFGGRSPDRSP</sequence>
<feature type="coiled-coil region" evidence="7">
    <location>
        <begin position="320"/>
        <end position="374"/>
    </location>
</feature>
<dbReference type="EC" id="3.4.14.-" evidence="6"/>
<keyword evidence="6" id="KW-0720">Serine protease</keyword>
<dbReference type="Pfam" id="PF10459">
    <property type="entry name" value="Peptidase_S46"/>
    <property type="match status" value="1"/>
</dbReference>
<keyword evidence="2 6" id="KW-0031">Aminopeptidase</keyword>
<reference evidence="9 10" key="1">
    <citation type="journal article" date="2010" name="ISME J.">
        <title>Fine-scale evolution: genomic, phenotypic and ecological differentiation in two coexisting Salinibacter ruber strains.</title>
        <authorList>
            <person name="Pena A."/>
            <person name="Teeling H."/>
            <person name="Huerta-Cepas J."/>
            <person name="Santos F."/>
            <person name="Yarza P."/>
            <person name="Brito-Echeverria J."/>
            <person name="Lucio M."/>
            <person name="Schmitt-Kopplin P."/>
            <person name="Meseguer I."/>
            <person name="Schenowitz C."/>
            <person name="Dossat C."/>
            <person name="Barbe V."/>
            <person name="Dopazo J."/>
            <person name="Rossello-Mora R."/>
            <person name="Schuler M."/>
            <person name="Glockner F.O."/>
            <person name="Amann R."/>
            <person name="Gabaldon T."/>
            <person name="Anton J."/>
        </authorList>
    </citation>
    <scope>NUCLEOTIDE SEQUENCE [LARGE SCALE GENOMIC DNA]</scope>
    <source>
        <strain evidence="9 10">M8</strain>
    </source>
</reference>